<name>A0A9J6GW56_HAELO</name>
<evidence type="ECO:0000313" key="2">
    <source>
        <dbReference type="Proteomes" id="UP000821853"/>
    </source>
</evidence>
<comment type="caution">
    <text evidence="1">The sequence shown here is derived from an EMBL/GenBank/DDBJ whole genome shotgun (WGS) entry which is preliminary data.</text>
</comment>
<proteinExistence type="predicted"/>
<dbReference type="EMBL" id="JABSTR010000010">
    <property type="protein sequence ID" value="KAH9379419.1"/>
    <property type="molecule type" value="Genomic_DNA"/>
</dbReference>
<protein>
    <submittedName>
        <fullName evidence="1">Uncharacterized protein</fullName>
    </submittedName>
</protein>
<sequence>MVEYAVEGEDIAPQEVSEDAGWQIHSERNSRTKARLPYGGNAGSTYVGLVPTSGRLTTTTPTSVKKGVIRGAKMPLLPKNDIKIIVRIREGLNIVKIGAAAVAGAITAAASLDNVNKREADTICQNFKTKYSGY</sequence>
<reference evidence="1 2" key="1">
    <citation type="journal article" date="2020" name="Cell">
        <title>Large-Scale Comparative Analyses of Tick Genomes Elucidate Their Genetic Diversity and Vector Capacities.</title>
        <authorList>
            <consortium name="Tick Genome and Microbiome Consortium (TIGMIC)"/>
            <person name="Jia N."/>
            <person name="Wang J."/>
            <person name="Shi W."/>
            <person name="Du L."/>
            <person name="Sun Y."/>
            <person name="Zhan W."/>
            <person name="Jiang J.F."/>
            <person name="Wang Q."/>
            <person name="Zhang B."/>
            <person name="Ji P."/>
            <person name="Bell-Sakyi L."/>
            <person name="Cui X.M."/>
            <person name="Yuan T.T."/>
            <person name="Jiang B.G."/>
            <person name="Yang W.F."/>
            <person name="Lam T.T."/>
            <person name="Chang Q.C."/>
            <person name="Ding S.J."/>
            <person name="Wang X.J."/>
            <person name="Zhu J.G."/>
            <person name="Ruan X.D."/>
            <person name="Zhao L."/>
            <person name="Wei J.T."/>
            <person name="Ye R.Z."/>
            <person name="Que T.C."/>
            <person name="Du C.H."/>
            <person name="Zhou Y.H."/>
            <person name="Cheng J.X."/>
            <person name="Dai P.F."/>
            <person name="Guo W.B."/>
            <person name="Han X.H."/>
            <person name="Huang E.J."/>
            <person name="Li L.F."/>
            <person name="Wei W."/>
            <person name="Gao Y.C."/>
            <person name="Liu J.Z."/>
            <person name="Shao H.Z."/>
            <person name="Wang X."/>
            <person name="Wang C.C."/>
            <person name="Yang T.C."/>
            <person name="Huo Q.B."/>
            <person name="Li W."/>
            <person name="Chen H.Y."/>
            <person name="Chen S.E."/>
            <person name="Zhou L.G."/>
            <person name="Ni X.B."/>
            <person name="Tian J.H."/>
            <person name="Sheng Y."/>
            <person name="Liu T."/>
            <person name="Pan Y.S."/>
            <person name="Xia L.Y."/>
            <person name="Li J."/>
            <person name="Zhao F."/>
            <person name="Cao W.C."/>
        </authorList>
    </citation>
    <scope>NUCLEOTIDE SEQUENCE [LARGE SCALE GENOMIC DNA]</scope>
    <source>
        <strain evidence="1">HaeL-2018</strain>
    </source>
</reference>
<accession>A0A9J6GW56</accession>
<gene>
    <name evidence="1" type="ORF">HPB48_008576</name>
</gene>
<dbReference type="VEuPathDB" id="VectorBase:HLOH_058561"/>
<keyword evidence="2" id="KW-1185">Reference proteome</keyword>
<dbReference type="AlphaFoldDB" id="A0A9J6GW56"/>
<evidence type="ECO:0000313" key="1">
    <source>
        <dbReference type="EMBL" id="KAH9379419.1"/>
    </source>
</evidence>
<organism evidence="1 2">
    <name type="scientific">Haemaphysalis longicornis</name>
    <name type="common">Bush tick</name>
    <dbReference type="NCBI Taxonomy" id="44386"/>
    <lineage>
        <taxon>Eukaryota</taxon>
        <taxon>Metazoa</taxon>
        <taxon>Ecdysozoa</taxon>
        <taxon>Arthropoda</taxon>
        <taxon>Chelicerata</taxon>
        <taxon>Arachnida</taxon>
        <taxon>Acari</taxon>
        <taxon>Parasitiformes</taxon>
        <taxon>Ixodida</taxon>
        <taxon>Ixodoidea</taxon>
        <taxon>Ixodidae</taxon>
        <taxon>Haemaphysalinae</taxon>
        <taxon>Haemaphysalis</taxon>
    </lineage>
</organism>
<dbReference type="Proteomes" id="UP000821853">
    <property type="component" value="Chromosome 8"/>
</dbReference>